<proteinExistence type="predicted"/>
<dbReference type="KEGG" id="spu:105445122"/>
<organism evidence="2 3">
    <name type="scientific">Strongylocentrotus purpuratus</name>
    <name type="common">Purple sea urchin</name>
    <dbReference type="NCBI Taxonomy" id="7668"/>
    <lineage>
        <taxon>Eukaryota</taxon>
        <taxon>Metazoa</taxon>
        <taxon>Echinodermata</taxon>
        <taxon>Eleutherozoa</taxon>
        <taxon>Echinozoa</taxon>
        <taxon>Echinoidea</taxon>
        <taxon>Euechinoidea</taxon>
        <taxon>Echinacea</taxon>
        <taxon>Camarodonta</taxon>
        <taxon>Echinidea</taxon>
        <taxon>Strongylocentrotidae</taxon>
        <taxon>Strongylocentrotus</taxon>
    </lineage>
</organism>
<dbReference type="InParanoid" id="A0A7M7SW99"/>
<feature type="compositionally biased region" description="Pro residues" evidence="1">
    <location>
        <begin position="47"/>
        <end position="59"/>
    </location>
</feature>
<dbReference type="Proteomes" id="UP000007110">
    <property type="component" value="Unassembled WGS sequence"/>
</dbReference>
<name>A0A7M7SW99_STRPU</name>
<protein>
    <submittedName>
        <fullName evidence="2">Uncharacterized protein</fullName>
    </submittedName>
</protein>
<evidence type="ECO:0000313" key="3">
    <source>
        <dbReference type="Proteomes" id="UP000007110"/>
    </source>
</evidence>
<feature type="compositionally biased region" description="Low complexity" evidence="1">
    <location>
        <begin position="34"/>
        <end position="46"/>
    </location>
</feature>
<keyword evidence="3" id="KW-1185">Reference proteome</keyword>
<dbReference type="GeneID" id="105445122"/>
<feature type="region of interest" description="Disordered" evidence="1">
    <location>
        <begin position="34"/>
        <end position="89"/>
    </location>
</feature>
<sequence length="89" mass="9214">MAARSARVVVIQPWAAPVGVITTTTYGGNTTVVPALGQQGYPQPQQGYPPPQQGYPPPQQAGQQGYPPPQQAGQQGVPFTTTTRAAGEA</sequence>
<evidence type="ECO:0000256" key="1">
    <source>
        <dbReference type="SAM" id="MobiDB-lite"/>
    </source>
</evidence>
<reference evidence="3" key="1">
    <citation type="submission" date="2015-02" db="EMBL/GenBank/DDBJ databases">
        <title>Genome sequencing for Strongylocentrotus purpuratus.</title>
        <authorList>
            <person name="Murali S."/>
            <person name="Liu Y."/>
            <person name="Vee V."/>
            <person name="English A."/>
            <person name="Wang M."/>
            <person name="Skinner E."/>
            <person name="Han Y."/>
            <person name="Muzny D.M."/>
            <person name="Worley K.C."/>
            <person name="Gibbs R.A."/>
        </authorList>
    </citation>
    <scope>NUCLEOTIDE SEQUENCE</scope>
</reference>
<evidence type="ECO:0000313" key="2">
    <source>
        <dbReference type="EnsemblMetazoa" id="XP_030836085"/>
    </source>
</evidence>
<dbReference type="RefSeq" id="XP_030836085.1">
    <property type="nucleotide sequence ID" value="XM_030980225.1"/>
</dbReference>
<dbReference type="AlphaFoldDB" id="A0A7M7SW99"/>
<dbReference type="EnsemblMetazoa" id="XM_030980225">
    <property type="protein sequence ID" value="XP_030836085"/>
    <property type="gene ID" value="LOC105445122"/>
</dbReference>
<accession>A0A7M7SW99</accession>
<feature type="compositionally biased region" description="Low complexity" evidence="1">
    <location>
        <begin position="60"/>
        <end position="76"/>
    </location>
</feature>
<reference evidence="2" key="2">
    <citation type="submission" date="2021-01" db="UniProtKB">
        <authorList>
            <consortium name="EnsemblMetazoa"/>
        </authorList>
    </citation>
    <scope>IDENTIFICATION</scope>
</reference>
<feature type="compositionally biased region" description="Polar residues" evidence="1">
    <location>
        <begin position="77"/>
        <end position="89"/>
    </location>
</feature>